<evidence type="ECO:0000256" key="1">
    <source>
        <dbReference type="ARBA" id="ARBA00006739"/>
    </source>
</evidence>
<evidence type="ECO:0000313" key="4">
    <source>
        <dbReference type="Proteomes" id="UP000044136"/>
    </source>
</evidence>
<proteinExistence type="inferred from homology"/>
<dbReference type="RefSeq" id="WP_171816103.1">
    <property type="nucleotide sequence ID" value="NZ_CCSE01000001.1"/>
</dbReference>
<keyword evidence="4" id="KW-1185">Reference proteome</keyword>
<dbReference type="Proteomes" id="UP000044136">
    <property type="component" value="Unassembled WGS sequence"/>
</dbReference>
<dbReference type="EMBL" id="CCSE01000001">
    <property type="protein sequence ID" value="CDZ99235.1"/>
    <property type="molecule type" value="Genomic_DNA"/>
</dbReference>
<dbReference type="Pfam" id="PF00535">
    <property type="entry name" value="Glycos_transf_2"/>
    <property type="match status" value="1"/>
</dbReference>
<dbReference type="InterPro" id="IPR001173">
    <property type="entry name" value="Glyco_trans_2-like"/>
</dbReference>
<dbReference type="PANTHER" id="PTHR22916">
    <property type="entry name" value="GLYCOSYLTRANSFERASE"/>
    <property type="match status" value="1"/>
</dbReference>
<protein>
    <submittedName>
        <fullName evidence="3">Putative glycosyltransferase EpsH</fullName>
    </submittedName>
</protein>
<keyword evidence="3" id="KW-0808">Transferase</keyword>
<dbReference type="HOGENOM" id="CLU_363163_0_0_9"/>
<dbReference type="AlphaFoldDB" id="A0A078LZ41"/>
<name>A0A078LZ41_9STAP</name>
<reference evidence="3 4" key="1">
    <citation type="submission" date="2014-07" db="EMBL/GenBank/DDBJ databases">
        <authorList>
            <person name="Urmite Genomes Urmite Genomes"/>
        </authorList>
    </citation>
    <scope>NUCLEOTIDE SEQUENCE [LARGE SCALE GENOMIC DNA]</scope>
    <source>
        <strain evidence="3 4">13MG44_air</strain>
    </source>
</reference>
<dbReference type="CDD" id="cd00761">
    <property type="entry name" value="Glyco_tranf_GTA_type"/>
    <property type="match status" value="1"/>
</dbReference>
<dbReference type="SUPFAM" id="SSF53448">
    <property type="entry name" value="Nucleotide-diphospho-sugar transferases"/>
    <property type="match status" value="1"/>
</dbReference>
<gene>
    <name evidence="3" type="primary">epsH</name>
    <name evidence="3" type="ORF">BN1048_00362</name>
</gene>
<comment type="similarity">
    <text evidence="1">Belongs to the glycosyltransferase 2 family.</text>
</comment>
<dbReference type="Gene3D" id="3.90.550.10">
    <property type="entry name" value="Spore Coat Polysaccharide Biosynthesis Protein SpsA, Chain A"/>
    <property type="match status" value="1"/>
</dbReference>
<evidence type="ECO:0000259" key="2">
    <source>
        <dbReference type="Pfam" id="PF00535"/>
    </source>
</evidence>
<dbReference type="PANTHER" id="PTHR22916:SF3">
    <property type="entry name" value="UDP-GLCNAC:BETAGAL BETA-1,3-N-ACETYLGLUCOSAMINYLTRANSFERASE-LIKE PROTEIN 1"/>
    <property type="match status" value="1"/>
</dbReference>
<dbReference type="STRING" id="1461582.BN1048_00362"/>
<sequence>MSNLKIRERLKEINKIKNSVLSDEKVQEETPLFPAGNLKCGISVIIPVHQGETFIEGLVDSLKKQTLETGLFEVVFVFNGDYEKSEAVLEKLQIPFNHKVLYSEQGVGIARNLGINNAQYSYITFLDVDDTLSEEYLKNSLSEAEPYTILLNQLHEIVETRDDHGNNVINKELLRLNQYPNSYFEVGKNLSLNGAKIVPTSFLLNTQFNEALNNGEDVVLYAALITEFKPIVKINQQSAVYYRYKGQGTLSRAKVSFQFNVLDRINVIDALQDLLKYEDDLDVRNLIIDRMRSQALFINKYLVLNMDDYGRVTDLIKYKQDEFYPYQQVNKDLAKTLYISYCFPPFVDTSGVVMAKRINQGKQPVDVVFNDMTDVRGMDPSLEVIANPYIDDKYMINTASSFSNAGYIQSFVDKVKKRVEMQKYDEIYSRALWPGSHMAAFEFKMDDSSLKWTAEFSDPILYDIKNEARKAGYFTVKEVKRLKKKVPKNFEEYINTNLFNMCEVLPFIFADEIVFTNINQQEVMLERFSDEFKNMVYKKSVISKHPSLDKYYYDIDKHYVSLNQNEFNIGYFGNFYETRSAIDIINIAKKIKEHNIKARLYIFTNDTSKVRSQVITQDVSEIVQVNTYLKYFEFLNASKEFDCLILSDANTKDYMKKNPYLASKYSDYVSSGTKIWSLYEDGSVLSEIVKNDGNNVFGSKLGNVEEIEKTLFELVKMNKKIEP</sequence>
<evidence type="ECO:0000313" key="3">
    <source>
        <dbReference type="EMBL" id="CDZ99235.1"/>
    </source>
</evidence>
<accession>A0A078LZ41</accession>
<dbReference type="eggNOG" id="COG0463">
    <property type="taxonomic scope" value="Bacteria"/>
</dbReference>
<organism evidence="3 4">
    <name type="scientific">Jeotgalicoccus saudimassiliensis</name>
    <dbReference type="NCBI Taxonomy" id="1461582"/>
    <lineage>
        <taxon>Bacteria</taxon>
        <taxon>Bacillati</taxon>
        <taxon>Bacillota</taxon>
        <taxon>Bacilli</taxon>
        <taxon>Bacillales</taxon>
        <taxon>Staphylococcaceae</taxon>
        <taxon>Jeotgalicoccus</taxon>
    </lineage>
</organism>
<feature type="domain" description="Glycosyltransferase 2-like" evidence="2">
    <location>
        <begin position="43"/>
        <end position="187"/>
    </location>
</feature>
<dbReference type="InterPro" id="IPR029044">
    <property type="entry name" value="Nucleotide-diphossugar_trans"/>
</dbReference>
<dbReference type="GO" id="GO:0016758">
    <property type="term" value="F:hexosyltransferase activity"/>
    <property type="evidence" value="ECO:0007669"/>
    <property type="project" value="UniProtKB-ARBA"/>
</dbReference>